<dbReference type="KEGG" id="simp:C6571_17590"/>
<dbReference type="SUPFAM" id="SSF51391">
    <property type="entry name" value="Thiamin phosphate synthase"/>
    <property type="match status" value="1"/>
</dbReference>
<gene>
    <name evidence="7" type="ORF">C6571_17590</name>
</gene>
<evidence type="ECO:0000313" key="7">
    <source>
        <dbReference type="EMBL" id="AVO42867.1"/>
    </source>
</evidence>
<evidence type="ECO:0000256" key="1">
    <source>
        <dbReference type="ARBA" id="ARBA00004948"/>
    </source>
</evidence>
<evidence type="ECO:0000256" key="5">
    <source>
        <dbReference type="ARBA" id="ARBA00022977"/>
    </source>
</evidence>
<keyword evidence="3" id="KW-0479">Metal-binding</keyword>
<keyword evidence="4" id="KW-0460">Magnesium</keyword>
<dbReference type="FunFam" id="3.20.20.70:FF:000064">
    <property type="entry name" value="Thiamine-phosphate synthase"/>
    <property type="match status" value="1"/>
</dbReference>
<keyword evidence="8" id="KW-1185">Reference proteome</keyword>
<dbReference type="PANTHER" id="PTHR20857:SF15">
    <property type="entry name" value="THIAMINE-PHOSPHATE SYNTHASE"/>
    <property type="match status" value="1"/>
</dbReference>
<dbReference type="GO" id="GO:0046872">
    <property type="term" value="F:metal ion binding"/>
    <property type="evidence" value="ECO:0007669"/>
    <property type="project" value="UniProtKB-KW"/>
</dbReference>
<name>A0A2S0N4C5_9BURK</name>
<accession>A0A2S0N4C5</accession>
<evidence type="ECO:0000259" key="6">
    <source>
        <dbReference type="Pfam" id="PF02581"/>
    </source>
</evidence>
<dbReference type="EMBL" id="CP027669">
    <property type="protein sequence ID" value="AVO42867.1"/>
    <property type="molecule type" value="Genomic_DNA"/>
</dbReference>
<keyword evidence="5" id="KW-0784">Thiamine biosynthesis</keyword>
<reference evidence="7 8" key="1">
    <citation type="submission" date="2018-03" db="EMBL/GenBank/DDBJ databases">
        <title>Genome sequencing of Simplicispira sp.</title>
        <authorList>
            <person name="Kim S.-J."/>
            <person name="Heo J."/>
            <person name="Kwon S.-W."/>
        </authorList>
    </citation>
    <scope>NUCLEOTIDE SEQUENCE [LARGE SCALE GENOMIC DNA]</scope>
    <source>
        <strain evidence="7 8">SC1-8</strain>
    </source>
</reference>
<evidence type="ECO:0000256" key="2">
    <source>
        <dbReference type="ARBA" id="ARBA00022679"/>
    </source>
</evidence>
<dbReference type="InterPro" id="IPR036206">
    <property type="entry name" value="ThiamineP_synth_sf"/>
</dbReference>
<sequence length="304" mass="32004">MTESTALARDIERAHAAKFSAFAPLPAPAPESDAPVYRAALAACSTLGFIAQDAQVLAHAWQARWERTGSSAPDLWPSVAQDFGLQPRPHVAPFAACPQQLGLYAVLPDAAWVGRMARAGVPTVQLRFKSDDATAIAHEVRAAVDAVAGTPALLFINDHWREAITAGAYGAHLGQEDLDALSAAEVQELRASDLRLGVSTHGYAEMLRADAVQPSYIALGAVFPTTLKRMATAPQGVARLQGYAALLRDYPTVAIGGIGAEQFREILDTGVGSVAVVRALVAAQDPEAEAVRLLRAMGSVAPNL</sequence>
<dbReference type="GO" id="GO:0005737">
    <property type="term" value="C:cytoplasm"/>
    <property type="evidence" value="ECO:0007669"/>
    <property type="project" value="TreeGrafter"/>
</dbReference>
<dbReference type="GO" id="GO:0004789">
    <property type="term" value="F:thiamine-phosphate diphosphorylase activity"/>
    <property type="evidence" value="ECO:0007669"/>
    <property type="project" value="TreeGrafter"/>
</dbReference>
<evidence type="ECO:0000313" key="8">
    <source>
        <dbReference type="Proteomes" id="UP000239326"/>
    </source>
</evidence>
<feature type="domain" description="Thiamine phosphate synthase/TenI" evidence="6">
    <location>
        <begin position="110"/>
        <end position="280"/>
    </location>
</feature>
<evidence type="ECO:0000256" key="3">
    <source>
        <dbReference type="ARBA" id="ARBA00022723"/>
    </source>
</evidence>
<keyword evidence="2" id="KW-0808">Transferase</keyword>
<dbReference type="Pfam" id="PF02581">
    <property type="entry name" value="TMP-TENI"/>
    <property type="match status" value="1"/>
</dbReference>
<dbReference type="RefSeq" id="WP_106447842.1">
    <property type="nucleotide sequence ID" value="NZ_CP027669.1"/>
</dbReference>
<comment type="pathway">
    <text evidence="1">Cofactor biosynthesis; thiamine diphosphate biosynthesis.</text>
</comment>
<evidence type="ECO:0000256" key="4">
    <source>
        <dbReference type="ARBA" id="ARBA00022842"/>
    </source>
</evidence>
<dbReference type="GO" id="GO:0009228">
    <property type="term" value="P:thiamine biosynthetic process"/>
    <property type="evidence" value="ECO:0007669"/>
    <property type="project" value="UniProtKB-KW"/>
</dbReference>
<dbReference type="InterPro" id="IPR013785">
    <property type="entry name" value="Aldolase_TIM"/>
</dbReference>
<proteinExistence type="predicted"/>
<dbReference type="CDD" id="cd00564">
    <property type="entry name" value="TMP_TenI"/>
    <property type="match status" value="1"/>
</dbReference>
<dbReference type="AlphaFoldDB" id="A0A2S0N4C5"/>
<dbReference type="InterPro" id="IPR022998">
    <property type="entry name" value="ThiamineP_synth_TenI"/>
</dbReference>
<dbReference type="Proteomes" id="UP000239326">
    <property type="component" value="Chromosome"/>
</dbReference>
<organism evidence="7 8">
    <name type="scientific">Simplicispira suum</name>
    <dbReference type="NCBI Taxonomy" id="2109915"/>
    <lineage>
        <taxon>Bacteria</taxon>
        <taxon>Pseudomonadati</taxon>
        <taxon>Pseudomonadota</taxon>
        <taxon>Betaproteobacteria</taxon>
        <taxon>Burkholderiales</taxon>
        <taxon>Comamonadaceae</taxon>
        <taxon>Simplicispira</taxon>
    </lineage>
</organism>
<protein>
    <submittedName>
        <fullName evidence="7">Thiamine phosphate synthase</fullName>
    </submittedName>
</protein>
<dbReference type="Gene3D" id="3.20.20.70">
    <property type="entry name" value="Aldolase class I"/>
    <property type="match status" value="1"/>
</dbReference>
<dbReference type="PANTHER" id="PTHR20857">
    <property type="entry name" value="THIAMINE-PHOSPHATE PYROPHOSPHORYLASE"/>
    <property type="match status" value="1"/>
</dbReference>
<dbReference type="OrthoDB" id="9810880at2"/>